<dbReference type="AlphaFoldDB" id="A0A3N0I300"/>
<dbReference type="EMBL" id="RJQC01000002">
    <property type="protein sequence ID" value="RNM30702.1"/>
    <property type="molecule type" value="Genomic_DNA"/>
</dbReference>
<dbReference type="Proteomes" id="UP000276568">
    <property type="component" value="Unassembled WGS sequence"/>
</dbReference>
<sequence length="149" mass="16910">MRLDQNQVIDGFLAFIEKFGKSVGIPVYLEYFPDSKNTAMCVKRNADTVVREAYIGGGYKADVTFSILVQLSRRDKKNLLDVSRLLYALEAYMQNEEANDFPTLKFDEKTKPIGLDMTSVPAEYEGDGVKLTTFMAGYTLSYEKKGRFE</sequence>
<reference evidence="1 2" key="1">
    <citation type="submission" date="2018-11" db="EMBL/GenBank/DDBJ databases">
        <title>Clostridium sp. nov., a member of the family Erysipelotrichaceae isolated from pig faeces.</title>
        <authorList>
            <person name="Chang Y.-H."/>
        </authorList>
    </citation>
    <scope>NUCLEOTIDE SEQUENCE [LARGE SCALE GENOMIC DNA]</scope>
    <source>
        <strain evidence="1 2">YH-panp20</strain>
    </source>
</reference>
<accession>A0A3N0I300</accession>
<proteinExistence type="predicted"/>
<keyword evidence="2" id="KW-1185">Reference proteome</keyword>
<name>A0A3N0I300_9FIRM</name>
<evidence type="ECO:0000313" key="2">
    <source>
        <dbReference type="Proteomes" id="UP000276568"/>
    </source>
</evidence>
<comment type="caution">
    <text evidence="1">The sequence shown here is derived from an EMBL/GenBank/DDBJ whole genome shotgun (WGS) entry which is preliminary data.</text>
</comment>
<evidence type="ECO:0000313" key="1">
    <source>
        <dbReference type="EMBL" id="RNM30702.1"/>
    </source>
</evidence>
<protein>
    <submittedName>
        <fullName evidence="1">ABC transporter permease</fullName>
    </submittedName>
</protein>
<gene>
    <name evidence="1" type="ORF">EDX97_07940</name>
</gene>
<dbReference type="RefSeq" id="WP_128520609.1">
    <property type="nucleotide sequence ID" value="NZ_RJQC01000002.1"/>
</dbReference>
<organism evidence="1 2">
    <name type="scientific">Absicoccus porci</name>
    <dbReference type="NCBI Taxonomy" id="2486576"/>
    <lineage>
        <taxon>Bacteria</taxon>
        <taxon>Bacillati</taxon>
        <taxon>Bacillota</taxon>
        <taxon>Erysipelotrichia</taxon>
        <taxon>Erysipelotrichales</taxon>
        <taxon>Erysipelotrichaceae</taxon>
        <taxon>Absicoccus</taxon>
    </lineage>
</organism>